<feature type="region of interest" description="Disordered" evidence="1">
    <location>
        <begin position="102"/>
        <end position="125"/>
    </location>
</feature>
<gene>
    <name evidence="3" type="ORF">BO70DRAFT_395426</name>
</gene>
<dbReference type="VEuPathDB" id="FungiDB:BO70DRAFT_395426"/>
<evidence type="ECO:0000313" key="3">
    <source>
        <dbReference type="EMBL" id="PWY84746.1"/>
    </source>
</evidence>
<accession>A0A317WE45</accession>
<reference evidence="3 4" key="1">
    <citation type="submission" date="2016-12" db="EMBL/GenBank/DDBJ databases">
        <title>The genomes of Aspergillus section Nigri reveals drivers in fungal speciation.</title>
        <authorList>
            <consortium name="DOE Joint Genome Institute"/>
            <person name="Vesth T.C."/>
            <person name="Nybo J."/>
            <person name="Theobald S."/>
            <person name="Brandl J."/>
            <person name="Frisvad J.C."/>
            <person name="Nielsen K.F."/>
            <person name="Lyhne E.K."/>
            <person name="Kogle M.E."/>
            <person name="Kuo A."/>
            <person name="Riley R."/>
            <person name="Clum A."/>
            <person name="Nolan M."/>
            <person name="Lipzen A."/>
            <person name="Salamov A."/>
            <person name="Henrissat B."/>
            <person name="Wiebenga A."/>
            <person name="De Vries R.P."/>
            <person name="Grigoriev I.V."/>
            <person name="Mortensen U.H."/>
            <person name="Andersen M.R."/>
            <person name="Baker S.E."/>
        </authorList>
    </citation>
    <scope>NUCLEOTIDE SEQUENCE [LARGE SCALE GENOMIC DNA]</scope>
    <source>
        <strain evidence="3 4">CBS 117.55</strain>
    </source>
</reference>
<dbReference type="EMBL" id="MSFL01000009">
    <property type="protein sequence ID" value="PWY84746.1"/>
    <property type="molecule type" value="Genomic_DNA"/>
</dbReference>
<dbReference type="AlphaFoldDB" id="A0A317WE45"/>
<dbReference type="RefSeq" id="XP_025400088.1">
    <property type="nucleotide sequence ID" value="XM_025546538.1"/>
</dbReference>
<protein>
    <submittedName>
        <fullName evidence="3">Uncharacterized protein</fullName>
    </submittedName>
</protein>
<feature type="compositionally biased region" description="Polar residues" evidence="1">
    <location>
        <begin position="102"/>
        <end position="117"/>
    </location>
</feature>
<comment type="caution">
    <text evidence="3">The sequence shown here is derived from an EMBL/GenBank/DDBJ whole genome shotgun (WGS) entry which is preliminary data.</text>
</comment>
<keyword evidence="4" id="KW-1185">Reference proteome</keyword>
<dbReference type="OrthoDB" id="9876299at2759"/>
<dbReference type="Proteomes" id="UP000247233">
    <property type="component" value="Unassembled WGS sequence"/>
</dbReference>
<evidence type="ECO:0000313" key="4">
    <source>
        <dbReference type="Proteomes" id="UP000247233"/>
    </source>
</evidence>
<keyword evidence="2" id="KW-0732">Signal</keyword>
<feature type="chain" id="PRO_5016392779" evidence="2">
    <location>
        <begin position="21"/>
        <end position="125"/>
    </location>
</feature>
<evidence type="ECO:0000256" key="2">
    <source>
        <dbReference type="SAM" id="SignalP"/>
    </source>
</evidence>
<organism evidence="3 4">
    <name type="scientific">Aspergillus heteromorphus CBS 117.55</name>
    <dbReference type="NCBI Taxonomy" id="1448321"/>
    <lineage>
        <taxon>Eukaryota</taxon>
        <taxon>Fungi</taxon>
        <taxon>Dikarya</taxon>
        <taxon>Ascomycota</taxon>
        <taxon>Pezizomycotina</taxon>
        <taxon>Eurotiomycetes</taxon>
        <taxon>Eurotiomycetidae</taxon>
        <taxon>Eurotiales</taxon>
        <taxon>Aspergillaceae</taxon>
        <taxon>Aspergillus</taxon>
        <taxon>Aspergillus subgen. Circumdati</taxon>
    </lineage>
</organism>
<sequence>MPVLHVNNFGLLYLFQVVYLLPQKSPRPTFVIPLGSIGGMEQRPVPSKAMLHRVVRQISSENESSRIRGEFPQANMSNAGARAVGPAKAFQTIEESVSSIMTLSDGATRQSASAQSRVSDRSPFP</sequence>
<name>A0A317WE45_9EURO</name>
<dbReference type="GeneID" id="37068775"/>
<feature type="signal peptide" evidence="2">
    <location>
        <begin position="1"/>
        <end position="20"/>
    </location>
</feature>
<proteinExistence type="predicted"/>
<evidence type="ECO:0000256" key="1">
    <source>
        <dbReference type="SAM" id="MobiDB-lite"/>
    </source>
</evidence>